<dbReference type="PANTHER" id="PTHR37813:SF1">
    <property type="entry name" value="FELS-2 PROPHAGE PROTEIN"/>
    <property type="match status" value="1"/>
</dbReference>
<gene>
    <name evidence="4" type="ORF">NCTC9419_03544</name>
</gene>
<sequence length="611" mass="64917">MEDIKTGQQLIFDAVIQQARSKILSFQQGRLSKKLGKKGVNTAQLDEATQQQSKRLNWEQMLLGANKSIQSDQRQRSRAQVFVNQDRRQGRIDALGKFTEPAAAVSNTLFSGGKQLFTPGVQFEQQLSALQAQLGLAQNDPHLQALQQQASQRQNGADTPADIQQAQAALANSGYDANAVLAAAPAALRLAQASGSSIDEAVKALTGVQQAFKLPVDQANNIADVMAKASNSYALPLTDLNKQLVSAAPDALSRGTGLEQTAAQLAPAGKQLGNVAGAAQAIVTVRGDNLDGDIQKLFASWDRIRIDLFGGQNSALRELTQTATKWLDTLQQWVTNNPELTATLITVAGAIAVLLGGLAGIGTFIVPALSAINMLMSGAALLGGIFSGVGSAIAAAFAALGLPIVAVIAAVIAGAAVIYKYWEPISAFIGGIIDGVLEALAPFKSLFEPIGEVFSFIIGKIKEFLTPVKMTQEGLNKISDVGRTMGKALAEALTYPLSLVKSVSGYVVGLLEKVGLLKKEEKQENSLPPPADPALRHDTPINAVRSPLTTYQPAITPGVAATAGNRTVTNNVTIHTTPGMDREEIHNIYYQLNQEQQWESDRFSQSQFAHI</sequence>
<keyword evidence="2" id="KW-0812">Transmembrane</keyword>
<evidence type="ECO:0000259" key="3">
    <source>
        <dbReference type="Pfam" id="PF10145"/>
    </source>
</evidence>
<dbReference type="NCBIfam" id="TIGR01760">
    <property type="entry name" value="tape_meas_TP901"/>
    <property type="match status" value="2"/>
</dbReference>
<feature type="domain" description="Phage tail tape measure protein" evidence="3">
    <location>
        <begin position="159"/>
        <end position="277"/>
    </location>
</feature>
<evidence type="ECO:0000313" key="4">
    <source>
        <dbReference type="EMBL" id="VEA71961.1"/>
    </source>
</evidence>
<feature type="transmembrane region" description="Helical" evidence="2">
    <location>
        <begin position="404"/>
        <end position="422"/>
    </location>
</feature>
<keyword evidence="2" id="KW-1133">Transmembrane helix</keyword>
<evidence type="ECO:0000256" key="2">
    <source>
        <dbReference type="SAM" id="Phobius"/>
    </source>
</evidence>
<dbReference type="AlphaFoldDB" id="A0A3S4FZ17"/>
<dbReference type="EMBL" id="LR134155">
    <property type="protein sequence ID" value="VEA71961.1"/>
    <property type="molecule type" value="Genomic_DNA"/>
</dbReference>
<dbReference type="InterPro" id="IPR010090">
    <property type="entry name" value="Phage_tape_meas"/>
</dbReference>
<dbReference type="Proteomes" id="UP000271603">
    <property type="component" value="Chromosome"/>
</dbReference>
<name>A0A3S4FZ17_SERRU</name>
<evidence type="ECO:0000256" key="1">
    <source>
        <dbReference type="ARBA" id="ARBA00022612"/>
    </source>
</evidence>
<organism evidence="4 5">
    <name type="scientific">Serratia rubidaea</name>
    <name type="common">Serratia marinorubra</name>
    <dbReference type="NCBI Taxonomy" id="61652"/>
    <lineage>
        <taxon>Bacteria</taxon>
        <taxon>Pseudomonadati</taxon>
        <taxon>Pseudomonadota</taxon>
        <taxon>Gammaproteobacteria</taxon>
        <taxon>Enterobacterales</taxon>
        <taxon>Yersiniaceae</taxon>
        <taxon>Serratia</taxon>
    </lineage>
</organism>
<keyword evidence="1" id="KW-1188">Viral release from host cell</keyword>
<protein>
    <submittedName>
        <fullName evidence="4">Phage-related minor tail protein</fullName>
    </submittedName>
</protein>
<dbReference type="Pfam" id="PF10145">
    <property type="entry name" value="PhageMin_Tail"/>
    <property type="match status" value="1"/>
</dbReference>
<accession>A0A3S4FZ17</accession>
<feature type="transmembrane region" description="Helical" evidence="2">
    <location>
        <begin position="378"/>
        <end position="398"/>
    </location>
</feature>
<dbReference type="PANTHER" id="PTHR37813">
    <property type="entry name" value="FELS-2 PROPHAGE PROTEIN"/>
    <property type="match status" value="1"/>
</dbReference>
<keyword evidence="2" id="KW-0472">Membrane</keyword>
<evidence type="ECO:0000313" key="5">
    <source>
        <dbReference type="Proteomes" id="UP000271603"/>
    </source>
</evidence>
<proteinExistence type="predicted"/>
<feature type="transmembrane region" description="Helical" evidence="2">
    <location>
        <begin position="344"/>
        <end position="366"/>
    </location>
</feature>
<reference evidence="4 5" key="1">
    <citation type="submission" date="2018-12" db="EMBL/GenBank/DDBJ databases">
        <authorList>
            <consortium name="Pathogen Informatics"/>
        </authorList>
    </citation>
    <scope>NUCLEOTIDE SEQUENCE [LARGE SCALE GENOMIC DNA]</scope>
    <source>
        <strain evidence="4 5">NCTC9419</strain>
    </source>
</reference>